<dbReference type="OrthoDB" id="444338at2759"/>
<sequence>MQSPLKTIESLDQPNAYQMPDYVNSTKSTSCLDILGTQSGIYIQQTFKQFYMGLNEFKVYGANHLGEEIKFRQLFKCYEQSSDCTRFWLGPQIRPFEMMVDNYQYKSFYSNISYQQTQNSDLTIFKFKREYQCTFCCFNRPRLEVHYVENGQNIFLGYISDPVYCCQIGSNIFNSNGDLIFKIEANTCQSYFWLRCPCSVECNKINFQIKLPTGQVVAPIQKQIKTCLNSQQNRYSDNINILFPKQASKEDKALILAATIMIEFMYFEKDIV</sequence>
<comment type="caution">
    <text evidence="3">The sequence shown here is derived from an EMBL/GenBank/DDBJ whole genome shotgun (WGS) entry which is preliminary data.</text>
</comment>
<evidence type="ECO:0000256" key="1">
    <source>
        <dbReference type="ARBA" id="ARBA00005350"/>
    </source>
</evidence>
<accession>A0A8S1TZH5</accession>
<gene>
    <name evidence="3" type="ORF">PPENT_87.1.T0320328</name>
</gene>
<dbReference type="GO" id="GO:0005886">
    <property type="term" value="C:plasma membrane"/>
    <property type="evidence" value="ECO:0007669"/>
    <property type="project" value="TreeGrafter"/>
</dbReference>
<proteinExistence type="inferred from homology"/>
<dbReference type="PANTHER" id="PTHR23248">
    <property type="entry name" value="PHOSPHOLIPID SCRAMBLASE-RELATED"/>
    <property type="match status" value="1"/>
</dbReference>
<dbReference type="PANTHER" id="PTHR23248:SF9">
    <property type="entry name" value="PHOSPHOLIPID SCRAMBLASE"/>
    <property type="match status" value="1"/>
</dbReference>
<name>A0A8S1TZH5_9CILI</name>
<dbReference type="EMBL" id="CAJJDO010000032">
    <property type="protein sequence ID" value="CAD8159121.1"/>
    <property type="molecule type" value="Genomic_DNA"/>
</dbReference>
<evidence type="ECO:0000313" key="4">
    <source>
        <dbReference type="Proteomes" id="UP000689195"/>
    </source>
</evidence>
<reference evidence="3" key="1">
    <citation type="submission" date="2021-01" db="EMBL/GenBank/DDBJ databases">
        <authorList>
            <consortium name="Genoscope - CEA"/>
            <person name="William W."/>
        </authorList>
    </citation>
    <scope>NUCLEOTIDE SEQUENCE</scope>
</reference>
<organism evidence="3 4">
    <name type="scientific">Paramecium pentaurelia</name>
    <dbReference type="NCBI Taxonomy" id="43138"/>
    <lineage>
        <taxon>Eukaryota</taxon>
        <taxon>Sar</taxon>
        <taxon>Alveolata</taxon>
        <taxon>Ciliophora</taxon>
        <taxon>Intramacronucleata</taxon>
        <taxon>Oligohymenophorea</taxon>
        <taxon>Peniculida</taxon>
        <taxon>Parameciidae</taxon>
        <taxon>Paramecium</taxon>
    </lineage>
</organism>
<evidence type="ECO:0000256" key="2">
    <source>
        <dbReference type="RuleBase" id="RU363116"/>
    </source>
</evidence>
<keyword evidence="4" id="KW-1185">Reference proteome</keyword>
<dbReference type="InterPro" id="IPR005552">
    <property type="entry name" value="Scramblase"/>
</dbReference>
<dbReference type="GO" id="GO:0017128">
    <property type="term" value="F:phospholipid scramblase activity"/>
    <property type="evidence" value="ECO:0007669"/>
    <property type="project" value="InterPro"/>
</dbReference>
<comment type="similarity">
    <text evidence="1 2">Belongs to the phospholipid scramblase family.</text>
</comment>
<evidence type="ECO:0000313" key="3">
    <source>
        <dbReference type="EMBL" id="CAD8159121.1"/>
    </source>
</evidence>
<dbReference type="Pfam" id="PF03803">
    <property type="entry name" value="Scramblase"/>
    <property type="match status" value="1"/>
</dbReference>
<dbReference type="AlphaFoldDB" id="A0A8S1TZH5"/>
<protein>
    <recommendedName>
        <fullName evidence="2">Phospholipid scramblase</fullName>
    </recommendedName>
</protein>
<dbReference type="Proteomes" id="UP000689195">
    <property type="component" value="Unassembled WGS sequence"/>
</dbReference>